<proteinExistence type="predicted"/>
<dbReference type="GO" id="GO:0016787">
    <property type="term" value="F:hydrolase activity"/>
    <property type="evidence" value="ECO:0007669"/>
    <property type="project" value="UniProtKB-KW"/>
</dbReference>
<dbReference type="Pfam" id="PF06267">
    <property type="entry name" value="DUF1028"/>
    <property type="match status" value="1"/>
</dbReference>
<dbReference type="RefSeq" id="WP_092859043.1">
    <property type="nucleotide sequence ID" value="NZ_FOQH01000003.1"/>
</dbReference>
<dbReference type="EMBL" id="FOQH01000003">
    <property type="protein sequence ID" value="SFH95646.1"/>
    <property type="molecule type" value="Genomic_DNA"/>
</dbReference>
<evidence type="ECO:0000313" key="2">
    <source>
        <dbReference type="Proteomes" id="UP000199377"/>
    </source>
</evidence>
<gene>
    <name evidence="1" type="ORF">SAMN05216258_103255</name>
</gene>
<protein>
    <submittedName>
        <fullName evidence="1">Uncharacterized conserved protein, Ntn-hydrolase superfamily</fullName>
    </submittedName>
</protein>
<keyword evidence="2" id="KW-1185">Reference proteome</keyword>
<name>A0A1I3E9L6_9RHOB</name>
<organism evidence="1 2">
    <name type="scientific">Albimonas pacifica</name>
    <dbReference type="NCBI Taxonomy" id="1114924"/>
    <lineage>
        <taxon>Bacteria</taxon>
        <taxon>Pseudomonadati</taxon>
        <taxon>Pseudomonadota</taxon>
        <taxon>Alphaproteobacteria</taxon>
        <taxon>Rhodobacterales</taxon>
        <taxon>Paracoccaceae</taxon>
        <taxon>Albimonas</taxon>
    </lineage>
</organism>
<dbReference type="Gene3D" id="3.60.20.10">
    <property type="entry name" value="Glutamine Phosphoribosylpyrophosphate, subunit 1, domain 1"/>
    <property type="match status" value="1"/>
</dbReference>
<reference evidence="1 2" key="1">
    <citation type="submission" date="2016-10" db="EMBL/GenBank/DDBJ databases">
        <authorList>
            <person name="de Groot N.N."/>
        </authorList>
    </citation>
    <scope>NUCLEOTIDE SEQUENCE [LARGE SCALE GENOMIC DNA]</scope>
    <source>
        <strain evidence="1 2">CGMCC 1.11030</strain>
    </source>
</reference>
<accession>A0A1I3E9L6</accession>
<keyword evidence="1" id="KW-0378">Hydrolase</keyword>
<dbReference type="InterPro" id="IPR029055">
    <property type="entry name" value="Ntn_hydrolases_N"/>
</dbReference>
<evidence type="ECO:0000313" key="1">
    <source>
        <dbReference type="EMBL" id="SFH95646.1"/>
    </source>
</evidence>
<dbReference type="Proteomes" id="UP000199377">
    <property type="component" value="Unassembled WGS sequence"/>
</dbReference>
<dbReference type="PANTHER" id="PTHR39328:SF1">
    <property type="entry name" value="BLL2871 PROTEIN"/>
    <property type="match status" value="1"/>
</dbReference>
<dbReference type="OrthoDB" id="9790012at2"/>
<dbReference type="SUPFAM" id="SSF56235">
    <property type="entry name" value="N-terminal nucleophile aminohydrolases (Ntn hydrolases)"/>
    <property type="match status" value="1"/>
</dbReference>
<sequence>MTFSLVGRCARTGAYGAAITTSDLAVGSRCVGLVHGKGGVLSQHRTDPRLRDLGVRLLAEGASADAVLTEICGSTPDIEWRQVGVIDAQGRIAVHHGRSMYSIYAHAVVPDCLALGNILDNPEVPVAMAEAFAAHPDAPLAERLLAGLEAGREAGGEVGDRLLSAALRVSGPHEIDLCDLRIDIADGDAVHQLRRLHEAWGGRGEAIRKVALSPDGVPVNRALFEASVARIKALDLADRFPTERRRQAWTLTE</sequence>
<dbReference type="PANTHER" id="PTHR39328">
    <property type="entry name" value="BLL2871 PROTEIN"/>
    <property type="match status" value="1"/>
</dbReference>
<dbReference type="AlphaFoldDB" id="A0A1I3E9L6"/>
<dbReference type="InterPro" id="IPR010430">
    <property type="entry name" value="DUF1028"/>
</dbReference>
<dbReference type="STRING" id="1114924.SAMN05216258_103255"/>